<name>A0A8X6V6Z1_TRICX</name>
<evidence type="ECO:0000256" key="4">
    <source>
        <dbReference type="ARBA" id="ARBA00022741"/>
    </source>
</evidence>
<evidence type="ECO:0000256" key="6">
    <source>
        <dbReference type="ARBA" id="ARBA00022840"/>
    </source>
</evidence>
<keyword evidence="9" id="KW-1185">Reference proteome</keyword>
<dbReference type="GO" id="GO:0005829">
    <property type="term" value="C:cytosol"/>
    <property type="evidence" value="ECO:0007669"/>
    <property type="project" value="TreeGrafter"/>
</dbReference>
<dbReference type="InterPro" id="IPR020590">
    <property type="entry name" value="Guanylate_kinase_CS"/>
</dbReference>
<dbReference type="PROSITE" id="PS00856">
    <property type="entry name" value="GUANYLATE_KINASE_1"/>
    <property type="match status" value="1"/>
</dbReference>
<dbReference type="InterPro" id="IPR008144">
    <property type="entry name" value="Guanylate_kin-like_dom"/>
</dbReference>
<comment type="caution">
    <text evidence="8">The sequence shown here is derived from an EMBL/GenBank/DDBJ whole genome shotgun (WGS) entry which is preliminary data.</text>
</comment>
<dbReference type="InterPro" id="IPR008145">
    <property type="entry name" value="GK/Ca_channel_bsu"/>
</dbReference>
<dbReference type="PANTHER" id="PTHR23117:SF13">
    <property type="entry name" value="GUANYLATE KINASE"/>
    <property type="match status" value="1"/>
</dbReference>
<evidence type="ECO:0000256" key="3">
    <source>
        <dbReference type="ARBA" id="ARBA00022679"/>
    </source>
</evidence>
<gene>
    <name evidence="8" type="primary">Guk1</name>
    <name evidence="8" type="ORF">TNCV_2607931</name>
</gene>
<dbReference type="GO" id="GO:0005524">
    <property type="term" value="F:ATP binding"/>
    <property type="evidence" value="ECO:0007669"/>
    <property type="project" value="UniProtKB-KW"/>
</dbReference>
<dbReference type="Gene3D" id="3.40.50.300">
    <property type="entry name" value="P-loop containing nucleotide triphosphate hydrolases"/>
    <property type="match status" value="1"/>
</dbReference>
<dbReference type="InterPro" id="IPR027417">
    <property type="entry name" value="P-loop_NTPase"/>
</dbReference>
<dbReference type="AlphaFoldDB" id="A0A8X6V6Z1"/>
<proteinExistence type="inferred from homology"/>
<protein>
    <recommendedName>
        <fullName evidence="2">guanylate kinase</fullName>
        <ecNumber evidence="2">2.7.4.8</ecNumber>
    </recommendedName>
</protein>
<dbReference type="SUPFAM" id="SSF52540">
    <property type="entry name" value="P-loop containing nucleoside triphosphate hydrolases"/>
    <property type="match status" value="1"/>
</dbReference>
<dbReference type="Pfam" id="PF00625">
    <property type="entry name" value="Guanylate_kin"/>
    <property type="match status" value="1"/>
</dbReference>
<keyword evidence="3" id="KW-0808">Transferase</keyword>
<dbReference type="PROSITE" id="PS50052">
    <property type="entry name" value="GUANYLATE_KINASE_2"/>
    <property type="match status" value="1"/>
</dbReference>
<evidence type="ECO:0000256" key="1">
    <source>
        <dbReference type="ARBA" id="ARBA00005790"/>
    </source>
</evidence>
<dbReference type="GO" id="GO:0004385">
    <property type="term" value="F:GMP kinase activity"/>
    <property type="evidence" value="ECO:0007669"/>
    <property type="project" value="UniProtKB-EC"/>
</dbReference>
<evidence type="ECO:0000259" key="7">
    <source>
        <dbReference type="PROSITE" id="PS50052"/>
    </source>
</evidence>
<accession>A0A8X6V6Z1</accession>
<dbReference type="PANTHER" id="PTHR23117">
    <property type="entry name" value="GUANYLATE KINASE-RELATED"/>
    <property type="match status" value="1"/>
</dbReference>
<comment type="similarity">
    <text evidence="1">Belongs to the guanylate kinase family.</text>
</comment>
<keyword evidence="4" id="KW-0547">Nucleotide-binding</keyword>
<dbReference type="EC" id="2.7.4.8" evidence="2"/>
<keyword evidence="5 8" id="KW-0418">Kinase</keyword>
<dbReference type="InterPro" id="IPR017665">
    <property type="entry name" value="Guanylate_kinase"/>
</dbReference>
<evidence type="ECO:0000256" key="2">
    <source>
        <dbReference type="ARBA" id="ARBA00012961"/>
    </source>
</evidence>
<dbReference type="SMART" id="SM00382">
    <property type="entry name" value="AAA"/>
    <property type="match status" value="1"/>
</dbReference>
<dbReference type="EMBL" id="BMAU01021229">
    <property type="protein sequence ID" value="GFY01609.1"/>
    <property type="molecule type" value="Genomic_DNA"/>
</dbReference>
<dbReference type="SMART" id="SM00072">
    <property type="entry name" value="GuKc"/>
    <property type="match status" value="1"/>
</dbReference>
<dbReference type="Proteomes" id="UP000887159">
    <property type="component" value="Unassembled WGS sequence"/>
</dbReference>
<dbReference type="FunFam" id="3.40.50.300:FF:000776">
    <property type="entry name" value="Guanylate kinase 2"/>
    <property type="match status" value="1"/>
</dbReference>
<organism evidence="8 9">
    <name type="scientific">Trichonephila clavipes</name>
    <name type="common">Golden silk orbweaver</name>
    <name type="synonym">Nephila clavipes</name>
    <dbReference type="NCBI Taxonomy" id="2585209"/>
    <lineage>
        <taxon>Eukaryota</taxon>
        <taxon>Metazoa</taxon>
        <taxon>Ecdysozoa</taxon>
        <taxon>Arthropoda</taxon>
        <taxon>Chelicerata</taxon>
        <taxon>Arachnida</taxon>
        <taxon>Araneae</taxon>
        <taxon>Araneomorphae</taxon>
        <taxon>Entelegynae</taxon>
        <taxon>Araneoidea</taxon>
        <taxon>Nephilidae</taxon>
        <taxon>Trichonephila</taxon>
    </lineage>
</organism>
<evidence type="ECO:0000313" key="9">
    <source>
        <dbReference type="Proteomes" id="UP000887159"/>
    </source>
</evidence>
<feature type="domain" description="Guanylate kinase-like" evidence="7">
    <location>
        <begin position="76"/>
        <end position="258"/>
    </location>
</feature>
<evidence type="ECO:0000256" key="5">
    <source>
        <dbReference type="ARBA" id="ARBA00022777"/>
    </source>
</evidence>
<keyword evidence="6" id="KW-0067">ATP-binding</keyword>
<dbReference type="CDD" id="cd00071">
    <property type="entry name" value="GMPK"/>
    <property type="match status" value="1"/>
</dbReference>
<dbReference type="InterPro" id="IPR003593">
    <property type="entry name" value="AAA+_ATPase"/>
</dbReference>
<dbReference type="NCBIfam" id="TIGR03263">
    <property type="entry name" value="guanyl_kin"/>
    <property type="match status" value="1"/>
</dbReference>
<evidence type="ECO:0000313" key="8">
    <source>
        <dbReference type="EMBL" id="GFY01609.1"/>
    </source>
</evidence>
<sequence>MGTNLHLVYTVFTDLSLRTDLSVPRLRTKRMDSLLHAIPVNGVYLPDFPWKCRYPRNEWTIENIKWKSEKKSESLPRPIAVCGPSGSGKSTLLKRLLEEYRDYIEFSISHTTRKPRPNEVDGKDYHFVSREEMEEAIADDEFLEHAEFSGNIYGTSKNAVKQIQNNGKLCILDVEMIGVKNLRKTNLNPKFIFVKTPSIEVLEKRLRNRNTESEESLQKRLARAREELVYGETPGNFDLIVVNDDLEEAYRQLKEFLISDIEALKKQKMH</sequence>
<reference evidence="8" key="1">
    <citation type="submission" date="2020-08" db="EMBL/GenBank/DDBJ databases">
        <title>Multicomponent nature underlies the extraordinary mechanical properties of spider dragline silk.</title>
        <authorList>
            <person name="Kono N."/>
            <person name="Nakamura H."/>
            <person name="Mori M."/>
            <person name="Yoshida Y."/>
            <person name="Ohtoshi R."/>
            <person name="Malay A.D."/>
            <person name="Moran D.A.P."/>
            <person name="Tomita M."/>
            <person name="Numata K."/>
            <person name="Arakawa K."/>
        </authorList>
    </citation>
    <scope>NUCLEOTIDE SEQUENCE</scope>
</reference>